<dbReference type="PANTHER" id="PTHR13094:SF1">
    <property type="entry name" value="NADH DEHYDROGENASE [UBIQUINONE] 1 BETA SUBCOMPLEX SUBUNIT 10"/>
    <property type="match status" value="1"/>
</dbReference>
<evidence type="ECO:0000256" key="7">
    <source>
        <dbReference type="ARBA" id="ARBA00023136"/>
    </source>
</evidence>
<comment type="caution">
    <text evidence="8">The sequence shown here is derived from an EMBL/GenBank/DDBJ whole genome shotgun (WGS) entry which is preliminary data.</text>
</comment>
<dbReference type="PANTHER" id="PTHR13094">
    <property type="entry name" value="NADH-UBIQUINONE OXIDOREDUCTASE PDSW SUBUNIT"/>
    <property type="match status" value="1"/>
</dbReference>
<sequence>MPVLDLIGNPSTEIKESREEAIRQSWIGVMEARLVREELAKCWRTEGVNHYEVCHPLTEKYLDLLRTNRIEGYTKLDFSA</sequence>
<dbReference type="GO" id="GO:0005743">
    <property type="term" value="C:mitochondrial inner membrane"/>
    <property type="evidence" value="ECO:0007669"/>
    <property type="project" value="UniProtKB-SubCell"/>
</dbReference>
<accession>A0A2S5BHU8</accession>
<evidence type="ECO:0000256" key="2">
    <source>
        <dbReference type="ARBA" id="ARBA00022448"/>
    </source>
</evidence>
<keyword evidence="5" id="KW-0249">Electron transport</keyword>
<keyword evidence="7" id="KW-0472">Membrane</keyword>
<evidence type="ECO:0000256" key="6">
    <source>
        <dbReference type="ARBA" id="ARBA00023128"/>
    </source>
</evidence>
<keyword evidence="9" id="KW-1185">Reference proteome</keyword>
<evidence type="ECO:0000256" key="4">
    <source>
        <dbReference type="ARBA" id="ARBA00022792"/>
    </source>
</evidence>
<dbReference type="EMBL" id="PJQD01000005">
    <property type="protein sequence ID" value="POY76359.1"/>
    <property type="molecule type" value="Genomic_DNA"/>
</dbReference>
<name>A0A2S5BHU8_9BASI</name>
<keyword evidence="4" id="KW-0999">Mitochondrion inner membrane</keyword>
<evidence type="ECO:0000313" key="9">
    <source>
        <dbReference type="Proteomes" id="UP000237144"/>
    </source>
</evidence>
<gene>
    <name evidence="8" type="ORF">BMF94_0556</name>
</gene>
<evidence type="ECO:0000256" key="1">
    <source>
        <dbReference type="ARBA" id="ARBA00004443"/>
    </source>
</evidence>
<evidence type="ECO:0000256" key="3">
    <source>
        <dbReference type="ARBA" id="ARBA00022660"/>
    </source>
</evidence>
<dbReference type="STRING" id="741276.A0A2S5BHU8"/>
<evidence type="ECO:0000313" key="8">
    <source>
        <dbReference type="EMBL" id="POY76359.1"/>
    </source>
</evidence>
<organism evidence="8 9">
    <name type="scientific">Rhodotorula taiwanensis</name>
    <dbReference type="NCBI Taxonomy" id="741276"/>
    <lineage>
        <taxon>Eukaryota</taxon>
        <taxon>Fungi</taxon>
        <taxon>Dikarya</taxon>
        <taxon>Basidiomycota</taxon>
        <taxon>Pucciniomycotina</taxon>
        <taxon>Microbotryomycetes</taxon>
        <taxon>Sporidiobolales</taxon>
        <taxon>Sporidiobolaceae</taxon>
        <taxon>Rhodotorula</taxon>
    </lineage>
</organism>
<keyword evidence="2" id="KW-0813">Transport</keyword>
<keyword evidence="6" id="KW-0496">Mitochondrion</keyword>
<dbReference type="AlphaFoldDB" id="A0A2S5BHU8"/>
<dbReference type="OrthoDB" id="10252718at2759"/>
<keyword evidence="3" id="KW-0679">Respiratory chain</keyword>
<dbReference type="Proteomes" id="UP000237144">
    <property type="component" value="Unassembled WGS sequence"/>
</dbReference>
<dbReference type="InterPro" id="IPR039993">
    <property type="entry name" value="NDUFB10"/>
</dbReference>
<evidence type="ECO:0000256" key="5">
    <source>
        <dbReference type="ARBA" id="ARBA00022982"/>
    </source>
</evidence>
<comment type="subcellular location">
    <subcellularLocation>
        <location evidence="1">Mitochondrion inner membrane</location>
        <topology evidence="1">Peripheral membrane protein</topology>
        <orientation evidence="1">Matrix side</orientation>
    </subcellularLocation>
</comment>
<reference evidence="8 9" key="1">
    <citation type="journal article" date="2018" name="Front. Microbiol.">
        <title>Prospects for Fungal Bioremediation of Acidic Radioactive Waste Sites: Characterization and Genome Sequence of Rhodotorula taiwanensis MD1149.</title>
        <authorList>
            <person name="Tkavc R."/>
            <person name="Matrosova V.Y."/>
            <person name="Grichenko O.E."/>
            <person name="Gostincar C."/>
            <person name="Volpe R.P."/>
            <person name="Klimenkova P."/>
            <person name="Gaidamakova E.K."/>
            <person name="Zhou C.E."/>
            <person name="Stewart B.J."/>
            <person name="Lyman M.G."/>
            <person name="Malfatti S.A."/>
            <person name="Rubinfeld B."/>
            <person name="Courtot M."/>
            <person name="Singh J."/>
            <person name="Dalgard C.L."/>
            <person name="Hamilton T."/>
            <person name="Frey K.G."/>
            <person name="Gunde-Cimerman N."/>
            <person name="Dugan L."/>
            <person name="Daly M.J."/>
        </authorList>
    </citation>
    <scope>NUCLEOTIDE SEQUENCE [LARGE SCALE GENOMIC DNA]</scope>
    <source>
        <strain evidence="8 9">MD1149</strain>
    </source>
</reference>
<protein>
    <submittedName>
        <fullName evidence="8">Uncharacterized protein</fullName>
    </submittedName>
</protein>
<proteinExistence type="predicted"/>